<proteinExistence type="inferred from homology"/>
<evidence type="ECO:0000256" key="1">
    <source>
        <dbReference type="ARBA" id="ARBA00003007"/>
    </source>
</evidence>
<feature type="chain" id="PRO_5043735714" evidence="6">
    <location>
        <begin position="27"/>
        <end position="433"/>
    </location>
</feature>
<dbReference type="InterPro" id="IPR017439">
    <property type="entry name" value="Amidohydrolase"/>
</dbReference>
<comment type="similarity">
    <text evidence="2">Belongs to the peptidase M20 family.</text>
</comment>
<comment type="cofactor">
    <cofactor evidence="5">
        <name>Mn(2+)</name>
        <dbReference type="ChEBI" id="CHEBI:29035"/>
    </cofactor>
    <text evidence="5">The Mn(2+) ion enhances activity.</text>
</comment>
<reference evidence="7" key="1">
    <citation type="journal article" date="2023" name="GigaByte">
        <title>Genome assembly of the bearded iris, Iris pallida Lam.</title>
        <authorList>
            <person name="Bruccoleri R.E."/>
            <person name="Oakeley E.J."/>
            <person name="Faust A.M.E."/>
            <person name="Altorfer M."/>
            <person name="Dessus-Babus S."/>
            <person name="Burckhardt D."/>
            <person name="Oertli M."/>
            <person name="Naumann U."/>
            <person name="Petersen F."/>
            <person name="Wong J."/>
        </authorList>
    </citation>
    <scope>NUCLEOTIDE SEQUENCE</scope>
    <source>
        <strain evidence="7">GSM-AAB239-AS_SAM_17_03QT</strain>
    </source>
</reference>
<feature type="binding site" evidence="5">
    <location>
        <position position="140"/>
    </location>
    <ligand>
        <name>Mn(2+)</name>
        <dbReference type="ChEBI" id="CHEBI:29035"/>
        <label>2</label>
    </ligand>
</feature>
<dbReference type="PANTHER" id="PTHR11014">
    <property type="entry name" value="PEPTIDASE M20 FAMILY MEMBER"/>
    <property type="match status" value="1"/>
</dbReference>
<dbReference type="Pfam" id="PF01546">
    <property type="entry name" value="Peptidase_M20"/>
    <property type="match status" value="1"/>
</dbReference>
<dbReference type="InterPro" id="IPR036264">
    <property type="entry name" value="Bact_exopeptidase_dim_dom"/>
</dbReference>
<dbReference type="EMBL" id="JANAVB010042020">
    <property type="protein sequence ID" value="KAJ6794832.1"/>
    <property type="molecule type" value="Genomic_DNA"/>
</dbReference>
<evidence type="ECO:0000256" key="2">
    <source>
        <dbReference type="ARBA" id="ARBA00006153"/>
    </source>
</evidence>
<dbReference type="InterPro" id="IPR002933">
    <property type="entry name" value="Peptidase_M20"/>
</dbReference>
<reference evidence="7" key="2">
    <citation type="submission" date="2023-04" db="EMBL/GenBank/DDBJ databases">
        <authorList>
            <person name="Bruccoleri R.E."/>
            <person name="Oakeley E.J."/>
            <person name="Faust A.-M."/>
            <person name="Dessus-Babus S."/>
            <person name="Altorfer M."/>
            <person name="Burckhardt D."/>
            <person name="Oertli M."/>
            <person name="Naumann U."/>
            <person name="Petersen F."/>
            <person name="Wong J."/>
        </authorList>
    </citation>
    <scope>NUCLEOTIDE SEQUENCE</scope>
    <source>
        <strain evidence="7">GSM-AAB239-AS_SAM_17_03QT</strain>
        <tissue evidence="7">Leaf</tissue>
    </source>
</reference>
<dbReference type="Gene3D" id="3.30.70.360">
    <property type="match status" value="1"/>
</dbReference>
<dbReference type="GO" id="GO:0009850">
    <property type="term" value="P:auxin metabolic process"/>
    <property type="evidence" value="ECO:0007669"/>
    <property type="project" value="InterPro"/>
</dbReference>
<evidence type="ECO:0000256" key="5">
    <source>
        <dbReference type="PIRSR" id="PIRSR005962-1"/>
    </source>
</evidence>
<feature type="binding site" evidence="5">
    <location>
        <position position="200"/>
    </location>
    <ligand>
        <name>Mn(2+)</name>
        <dbReference type="ChEBI" id="CHEBI:29035"/>
        <label>2</label>
    </ligand>
</feature>
<feature type="binding site" evidence="5">
    <location>
        <position position="142"/>
    </location>
    <ligand>
        <name>Mn(2+)</name>
        <dbReference type="ChEBI" id="CHEBI:29035"/>
        <label>2</label>
    </ligand>
</feature>
<feature type="binding site" evidence="5">
    <location>
        <position position="398"/>
    </location>
    <ligand>
        <name>Mn(2+)</name>
        <dbReference type="ChEBI" id="CHEBI:29035"/>
        <label>2</label>
    </ligand>
</feature>
<dbReference type="PANTHER" id="PTHR11014:SF147">
    <property type="entry name" value="PEPTIDASE M20 DIMERISATION DOMAIN-CONTAINING PROTEIN"/>
    <property type="match status" value="1"/>
</dbReference>
<evidence type="ECO:0000256" key="3">
    <source>
        <dbReference type="ARBA" id="ARBA00022729"/>
    </source>
</evidence>
<dbReference type="CDD" id="cd08017">
    <property type="entry name" value="M20_IAA_Hyd"/>
    <property type="match status" value="1"/>
</dbReference>
<evidence type="ECO:0000256" key="4">
    <source>
        <dbReference type="ARBA" id="ARBA00022801"/>
    </source>
</evidence>
<gene>
    <name evidence="7" type="ORF">M6B38_227990</name>
</gene>
<dbReference type="AlphaFoldDB" id="A0AAX6DSQ3"/>
<accession>A0AAX6DSQ3</accession>
<dbReference type="GO" id="GO:0046872">
    <property type="term" value="F:metal ion binding"/>
    <property type="evidence" value="ECO:0007669"/>
    <property type="project" value="UniProtKB-KW"/>
</dbReference>
<keyword evidence="5" id="KW-0479">Metal-binding</keyword>
<dbReference type="NCBIfam" id="TIGR01891">
    <property type="entry name" value="amidohydrolases"/>
    <property type="match status" value="1"/>
</dbReference>
<protein>
    <submittedName>
        <fullName evidence="7">IAA-amino acid hydrolase ILR1-like 1</fullName>
    </submittedName>
</protein>
<keyword evidence="5" id="KW-0464">Manganese</keyword>
<evidence type="ECO:0000256" key="6">
    <source>
        <dbReference type="SAM" id="SignalP"/>
    </source>
</evidence>
<keyword evidence="3 6" id="KW-0732">Signal</keyword>
<dbReference type="GO" id="GO:0010179">
    <property type="term" value="F:IAA-Ala conjugate hydrolase activity"/>
    <property type="evidence" value="ECO:0007669"/>
    <property type="project" value="TreeGrafter"/>
</dbReference>
<dbReference type="SUPFAM" id="SSF55031">
    <property type="entry name" value="Bacterial exopeptidase dimerisation domain"/>
    <property type="match status" value="1"/>
</dbReference>
<dbReference type="GO" id="GO:0005783">
    <property type="term" value="C:endoplasmic reticulum"/>
    <property type="evidence" value="ECO:0007669"/>
    <property type="project" value="TreeGrafter"/>
</dbReference>
<name>A0AAX6DSQ3_IRIPA</name>
<organism evidence="7 8">
    <name type="scientific">Iris pallida</name>
    <name type="common">Sweet iris</name>
    <dbReference type="NCBI Taxonomy" id="29817"/>
    <lineage>
        <taxon>Eukaryota</taxon>
        <taxon>Viridiplantae</taxon>
        <taxon>Streptophyta</taxon>
        <taxon>Embryophyta</taxon>
        <taxon>Tracheophyta</taxon>
        <taxon>Spermatophyta</taxon>
        <taxon>Magnoliopsida</taxon>
        <taxon>Liliopsida</taxon>
        <taxon>Asparagales</taxon>
        <taxon>Iridaceae</taxon>
        <taxon>Iridoideae</taxon>
        <taxon>Irideae</taxon>
        <taxon>Iris</taxon>
    </lineage>
</organism>
<feature type="signal peptide" evidence="6">
    <location>
        <begin position="1"/>
        <end position="26"/>
    </location>
</feature>
<dbReference type="Gene3D" id="3.40.630.10">
    <property type="entry name" value="Zn peptidases"/>
    <property type="match status" value="1"/>
</dbReference>
<dbReference type="SUPFAM" id="SSF53187">
    <property type="entry name" value="Zn-dependent exopeptidases"/>
    <property type="match status" value="1"/>
</dbReference>
<evidence type="ECO:0000313" key="7">
    <source>
        <dbReference type="EMBL" id="KAJ6794832.1"/>
    </source>
</evidence>
<evidence type="ECO:0000313" key="8">
    <source>
        <dbReference type="Proteomes" id="UP001140949"/>
    </source>
</evidence>
<feature type="binding site" evidence="5">
    <location>
        <position position="176"/>
    </location>
    <ligand>
        <name>Mn(2+)</name>
        <dbReference type="ChEBI" id="CHEBI:29035"/>
        <label>2</label>
    </ligand>
</feature>
<keyword evidence="8" id="KW-1185">Reference proteome</keyword>
<dbReference type="FunFam" id="3.30.70.360:FF:000001">
    <property type="entry name" value="N-acetyldiaminopimelate deacetylase"/>
    <property type="match status" value="1"/>
</dbReference>
<comment type="function">
    <text evidence="1">Hydrolyzes certain amino acid conjugates of the plant growth regulator indole-3-acetic acid (IAA).</text>
</comment>
<sequence>MEQWCSMNLLVVVLVVLLSLSLSALASGEAERGSACVVVEEIVWMANLPETTDWLRKVRREIHEYPELANEEFRTGELIGRELDELGVEHRLVGGTGVVATVGTGLPPFVGLRADMDALPIQELVEWEHKSRIDGRMHACGHDAHVSMLLGAAKILQTLENELQGTVVLIFQPAEEQGVGAIQMIEGGALEEVEAIFAMHTAYLYPTGVVASRPGEFLAGCGSFRAHISGANPQHSTDTILAASASIISLQSIISREADPLDSQVLSVSEFHGGSLLDSVPDTVVIGGTFRAFTKRSLDVLKQRIEEVIEGQATVHRCTAKLEFFERDHPPIPPTVNDERIYETALQTSREIVGEDHTRIAPRLMGSEDFAFYLDKVPGSFLLIGTMNETAESFYPPHSPYFAIDEAVLPIGAAIHAAFAYNYLHNAANNRER</sequence>
<keyword evidence="4 7" id="KW-0378">Hydrolase</keyword>
<dbReference type="PIRSF" id="PIRSF005962">
    <property type="entry name" value="Pept_M20D_amidohydro"/>
    <property type="match status" value="1"/>
</dbReference>
<comment type="caution">
    <text evidence="7">The sequence shown here is derived from an EMBL/GenBank/DDBJ whole genome shotgun (WGS) entry which is preliminary data.</text>
</comment>
<dbReference type="Proteomes" id="UP001140949">
    <property type="component" value="Unassembled WGS sequence"/>
</dbReference>
<dbReference type="InterPro" id="IPR044757">
    <property type="entry name" value="ILR1-like_Hyd"/>
</dbReference>